<dbReference type="SMART" id="SM00822">
    <property type="entry name" value="PKS_KR"/>
    <property type="match status" value="1"/>
</dbReference>
<reference evidence="5" key="1">
    <citation type="journal article" date="2019" name="Int. J. Syst. Evol. Microbiol.">
        <title>The Global Catalogue of Microorganisms (GCM) 10K type strain sequencing project: providing services to taxonomists for standard genome sequencing and annotation.</title>
        <authorList>
            <consortium name="The Broad Institute Genomics Platform"/>
            <consortium name="The Broad Institute Genome Sequencing Center for Infectious Disease"/>
            <person name="Wu L."/>
            <person name="Ma J."/>
        </authorList>
    </citation>
    <scope>NUCLEOTIDE SEQUENCE [LARGE SCALE GENOMIC DNA]</scope>
    <source>
        <strain evidence="5">JCM 12165</strain>
    </source>
</reference>
<evidence type="ECO:0000256" key="2">
    <source>
        <dbReference type="ARBA" id="ARBA00023002"/>
    </source>
</evidence>
<dbReference type="CDD" id="cd05233">
    <property type="entry name" value="SDR_c"/>
    <property type="match status" value="1"/>
</dbReference>
<dbReference type="InterPro" id="IPR036291">
    <property type="entry name" value="NAD(P)-bd_dom_sf"/>
</dbReference>
<accession>A0ABW4FQ32</accession>
<comment type="similarity">
    <text evidence="1">Belongs to the short-chain dehydrogenases/reductases (SDR) family.</text>
</comment>
<dbReference type="InterPro" id="IPR002347">
    <property type="entry name" value="SDR_fam"/>
</dbReference>
<feature type="domain" description="Ketoreductase" evidence="3">
    <location>
        <begin position="27"/>
        <end position="209"/>
    </location>
</feature>
<dbReference type="PANTHER" id="PTHR43639:SF1">
    <property type="entry name" value="SHORT-CHAIN DEHYDROGENASE_REDUCTASE FAMILY PROTEIN"/>
    <property type="match status" value="1"/>
</dbReference>
<dbReference type="InterPro" id="IPR057326">
    <property type="entry name" value="KR_dom"/>
</dbReference>
<dbReference type="PRINTS" id="PR00080">
    <property type="entry name" value="SDRFAMILY"/>
</dbReference>
<gene>
    <name evidence="4" type="ORF">ACFSCY_23925</name>
</gene>
<dbReference type="Proteomes" id="UP001597145">
    <property type="component" value="Unassembled WGS sequence"/>
</dbReference>
<protein>
    <submittedName>
        <fullName evidence="4">SDR family NAD(P)-dependent oxidoreductase</fullName>
    </submittedName>
</protein>
<comment type="caution">
    <text evidence="4">The sequence shown here is derived from an EMBL/GenBank/DDBJ whole genome shotgun (WGS) entry which is preliminary data.</text>
</comment>
<dbReference type="RefSeq" id="WP_343986387.1">
    <property type="nucleotide sequence ID" value="NZ_BAAAJG010000027.1"/>
</dbReference>
<keyword evidence="5" id="KW-1185">Reference proteome</keyword>
<evidence type="ECO:0000259" key="3">
    <source>
        <dbReference type="SMART" id="SM00822"/>
    </source>
</evidence>
<dbReference type="SUPFAM" id="SSF51735">
    <property type="entry name" value="NAD(P)-binding Rossmann-fold domains"/>
    <property type="match status" value="1"/>
</dbReference>
<dbReference type="InterPro" id="IPR020904">
    <property type="entry name" value="Sc_DH/Rdtase_CS"/>
</dbReference>
<evidence type="ECO:0000313" key="4">
    <source>
        <dbReference type="EMBL" id="MFD1532478.1"/>
    </source>
</evidence>
<dbReference type="PANTHER" id="PTHR43639">
    <property type="entry name" value="OXIDOREDUCTASE, SHORT-CHAIN DEHYDROGENASE/REDUCTASE FAMILY (AFU_ORTHOLOGUE AFUA_5G02870)"/>
    <property type="match status" value="1"/>
</dbReference>
<sequence>MAARGGHVMGENMLDFSVDHRLDFRGQVVLVTGAGSGIGAAVAEAFGMLGAKVVAHYGHNREGAEKVVGAIQEAGGTASAVQADLGDPAAAARLVDDVVAEHGRLDVLVNNAGDLLGRTAIGDMTDEHFARVMDLNMTSVFATCRQAVAAMRGQGSGAIVNVTSVAARTGGAGGSVAYATSKGAVSTFTRGLAKEVATEGIRVNAIAPGIITTPFHERHTSEAQMAGMVSGIPMARPGTPEECVGSVLFLASPAMSGYVTGQIIEINGGQLTP</sequence>
<organism evidence="4 5">
    <name type="scientific">Pseudonocardia aurantiaca</name>
    <dbReference type="NCBI Taxonomy" id="75290"/>
    <lineage>
        <taxon>Bacteria</taxon>
        <taxon>Bacillati</taxon>
        <taxon>Actinomycetota</taxon>
        <taxon>Actinomycetes</taxon>
        <taxon>Pseudonocardiales</taxon>
        <taxon>Pseudonocardiaceae</taxon>
        <taxon>Pseudonocardia</taxon>
    </lineage>
</organism>
<keyword evidence="2" id="KW-0560">Oxidoreductase</keyword>
<dbReference type="PROSITE" id="PS00061">
    <property type="entry name" value="ADH_SHORT"/>
    <property type="match status" value="1"/>
</dbReference>
<dbReference type="PRINTS" id="PR00081">
    <property type="entry name" value="GDHRDH"/>
</dbReference>
<dbReference type="Gene3D" id="3.40.50.720">
    <property type="entry name" value="NAD(P)-binding Rossmann-like Domain"/>
    <property type="match status" value="1"/>
</dbReference>
<evidence type="ECO:0000313" key="5">
    <source>
        <dbReference type="Proteomes" id="UP001597145"/>
    </source>
</evidence>
<proteinExistence type="inferred from homology"/>
<name>A0ABW4FQ32_9PSEU</name>
<evidence type="ECO:0000256" key="1">
    <source>
        <dbReference type="ARBA" id="ARBA00006484"/>
    </source>
</evidence>
<dbReference type="Pfam" id="PF13561">
    <property type="entry name" value="adh_short_C2"/>
    <property type="match status" value="1"/>
</dbReference>
<dbReference type="EMBL" id="JBHUCP010000018">
    <property type="protein sequence ID" value="MFD1532478.1"/>
    <property type="molecule type" value="Genomic_DNA"/>
</dbReference>